<proteinExistence type="predicted"/>
<name>A0ACC1RNG1_9APHY</name>
<evidence type="ECO:0000313" key="1">
    <source>
        <dbReference type="EMBL" id="KAJ3520663.1"/>
    </source>
</evidence>
<gene>
    <name evidence="1" type="ORF">NM688_g9130</name>
</gene>
<dbReference type="EMBL" id="JANHOG010002713">
    <property type="protein sequence ID" value="KAJ3520663.1"/>
    <property type="molecule type" value="Genomic_DNA"/>
</dbReference>
<organism evidence="1 2">
    <name type="scientific">Phlebia brevispora</name>
    <dbReference type="NCBI Taxonomy" id="194682"/>
    <lineage>
        <taxon>Eukaryota</taxon>
        <taxon>Fungi</taxon>
        <taxon>Dikarya</taxon>
        <taxon>Basidiomycota</taxon>
        <taxon>Agaricomycotina</taxon>
        <taxon>Agaricomycetes</taxon>
        <taxon>Polyporales</taxon>
        <taxon>Meruliaceae</taxon>
        <taxon>Phlebia</taxon>
    </lineage>
</organism>
<sequence length="496" mass="56787">MYNEAHRQAEAEGRVTYVPSYYLHLTNLEQLKYIEPPPEPGTIRVKFYRKLNSIVVDSPLYEDLRLNPNGEFDLYHVRKRWDLQKLAVVDSTHIEVFRPIDADTLSPLAVHVLMDGHDHLRVIERTTPGRRFARSLRLNTQKRCNRYWTKAKSIGDTTASVLCIPVAILAAAVLGLICLGQYCSSPNFNMRGFNLLKVLTENQVQLQTSEPEFKLLLNAVKEARRQSNDTKQSDAFYDSLEGLLLDLRTVTMDNRDAEAFLKPVTKSEVPDYYDIISQPMDLQTMLRKVKQKQYKSKREFEDDLDLIWSNCFTYNSTEVRHERPPRRPDRGLTRSAKNHPLRQCATRLKAKADKLLKNITDRKERMDPPVPDLHSRGSTPRLNGINGHGRARPVAFTKSPSPSKPLITANGKHHRRDISPSHEPTLERTPEGMAAFLRLDREVEARLSGQAITNGVSGPTLEEQLMEYALPCMTMSTERHHHTKGEWARSASCKFP</sequence>
<keyword evidence="2" id="KW-1185">Reference proteome</keyword>
<comment type="caution">
    <text evidence="1">The sequence shown here is derived from an EMBL/GenBank/DDBJ whole genome shotgun (WGS) entry which is preliminary data.</text>
</comment>
<protein>
    <submittedName>
        <fullName evidence="1">Uncharacterized protein</fullName>
    </submittedName>
</protein>
<accession>A0ACC1RNG1</accession>
<evidence type="ECO:0000313" key="2">
    <source>
        <dbReference type="Proteomes" id="UP001148662"/>
    </source>
</evidence>
<dbReference type="Proteomes" id="UP001148662">
    <property type="component" value="Unassembled WGS sequence"/>
</dbReference>
<reference evidence="1" key="1">
    <citation type="submission" date="2022-07" db="EMBL/GenBank/DDBJ databases">
        <title>Genome Sequence of Phlebia brevispora.</title>
        <authorList>
            <person name="Buettner E."/>
        </authorList>
    </citation>
    <scope>NUCLEOTIDE SEQUENCE</scope>
    <source>
        <strain evidence="1">MPL23</strain>
    </source>
</reference>